<keyword evidence="4" id="KW-1185">Reference proteome</keyword>
<evidence type="ECO:0000259" key="2">
    <source>
        <dbReference type="Pfam" id="PF20516"/>
    </source>
</evidence>
<gene>
    <name evidence="3" type="ORF">OEA41_001317</name>
</gene>
<feature type="region of interest" description="Disordered" evidence="1">
    <location>
        <begin position="58"/>
        <end position="187"/>
    </location>
</feature>
<evidence type="ECO:0000313" key="3">
    <source>
        <dbReference type="EMBL" id="KAK3174073.1"/>
    </source>
</evidence>
<reference evidence="3" key="1">
    <citation type="submission" date="2022-11" db="EMBL/GenBank/DDBJ databases">
        <title>Chromosomal genome sequence assembly and mating type (MAT) locus characterization of the leprose asexual lichenized fungus Lepraria neglecta (Nyl.) Erichsen.</title>
        <authorList>
            <person name="Allen J.L."/>
            <person name="Pfeffer B."/>
        </authorList>
    </citation>
    <scope>NUCLEOTIDE SEQUENCE</scope>
    <source>
        <strain evidence="3">Allen 5258</strain>
    </source>
</reference>
<dbReference type="Pfam" id="PF20516">
    <property type="entry name" value="PDDEXK_12"/>
    <property type="match status" value="1"/>
</dbReference>
<evidence type="ECO:0000313" key="4">
    <source>
        <dbReference type="Proteomes" id="UP001276659"/>
    </source>
</evidence>
<proteinExistence type="predicted"/>
<feature type="domain" description="PD-(D/E)XK nuclease-like" evidence="2">
    <location>
        <begin position="257"/>
        <end position="500"/>
    </location>
</feature>
<dbReference type="AlphaFoldDB" id="A0AAD9ZD22"/>
<accession>A0AAD9ZD22</accession>
<name>A0AAD9ZD22_9LECA</name>
<feature type="region of interest" description="Disordered" evidence="1">
    <location>
        <begin position="1"/>
        <end position="35"/>
    </location>
</feature>
<dbReference type="InterPro" id="IPR046797">
    <property type="entry name" value="PDDEXK_12"/>
</dbReference>
<comment type="caution">
    <text evidence="3">The sequence shown here is derived from an EMBL/GenBank/DDBJ whole genome shotgun (WGS) entry which is preliminary data.</text>
</comment>
<feature type="compositionally biased region" description="Polar residues" evidence="1">
    <location>
        <begin position="163"/>
        <end position="182"/>
    </location>
</feature>
<protein>
    <recommendedName>
        <fullName evidence="2">PD-(D/E)XK nuclease-like domain-containing protein</fullName>
    </recommendedName>
</protein>
<organism evidence="3 4">
    <name type="scientific">Lepraria neglecta</name>
    <dbReference type="NCBI Taxonomy" id="209136"/>
    <lineage>
        <taxon>Eukaryota</taxon>
        <taxon>Fungi</taxon>
        <taxon>Dikarya</taxon>
        <taxon>Ascomycota</taxon>
        <taxon>Pezizomycotina</taxon>
        <taxon>Lecanoromycetes</taxon>
        <taxon>OSLEUM clade</taxon>
        <taxon>Lecanoromycetidae</taxon>
        <taxon>Lecanorales</taxon>
        <taxon>Lecanorineae</taxon>
        <taxon>Stereocaulaceae</taxon>
        <taxon>Lepraria</taxon>
    </lineage>
</organism>
<feature type="compositionally biased region" description="Basic and acidic residues" evidence="1">
    <location>
        <begin position="113"/>
        <end position="126"/>
    </location>
</feature>
<dbReference type="Proteomes" id="UP001276659">
    <property type="component" value="Unassembled WGS sequence"/>
</dbReference>
<dbReference type="EMBL" id="JASNWA010000006">
    <property type="protein sequence ID" value="KAK3174073.1"/>
    <property type="molecule type" value="Genomic_DNA"/>
</dbReference>
<evidence type="ECO:0000256" key="1">
    <source>
        <dbReference type="SAM" id="MobiDB-lite"/>
    </source>
</evidence>
<sequence>MSDGGSVLTWLETIPSEQQQSEGHNKRKRKRDLQQHGHDFRTACLGHWKIDTLVLNARPNKASRPRLPNNEMQGQKPEVRPSPQKKPVTRRGQPVQAQIREKEEAAEVEQEELDHGTQEEPDHGMQEDETDLEEPTPKARSRATLASGHVPRLPYPDTRLEASVSSPSRKSTNDEASSTRSRSPVKRMADLLMVNRPTKLCDLDGAVAERLGGVMDRYERLVEISRGQQVVPVHLRRDSQADVERILHKHDWPLDYNYTSSETTEVDEREYQRSWTGQLQNVSKQAKKCVREFHSEANWNSRVHEHILELVIQNPKYHESMDYLNITDARIQPPSLSPSHLSGTSMQSKLVDLAVYLKPTAHMQERILRALTNLDKNSQSINQTLSASLRLNPISLSIETKIPFTGGDVADVQLAVWAGAGLLRLAQLLKQHGKAGGEVPTLPVLTFYGHDLFLSAIKGDDHSNNLYGQLPIGSTRTLLGAFQMVAALDLLVDWSDKDYREWFASVLE</sequence>